<dbReference type="RefSeq" id="XP_013779201.1">
    <property type="nucleotide sequence ID" value="XM_013923747.2"/>
</dbReference>
<evidence type="ECO:0000313" key="5">
    <source>
        <dbReference type="RefSeq" id="XP_013779201.1"/>
    </source>
</evidence>
<dbReference type="GeneID" id="106463687"/>
<dbReference type="SUPFAM" id="SSF51445">
    <property type="entry name" value="(Trans)glycosidases"/>
    <property type="match status" value="1"/>
</dbReference>
<evidence type="ECO:0000259" key="3">
    <source>
        <dbReference type="PROSITE" id="PS52009"/>
    </source>
</evidence>
<keyword evidence="4" id="KW-1185">Reference proteome</keyword>
<dbReference type="PANTHER" id="PTHR13170:SF16">
    <property type="entry name" value="PROTEIN O-GLCNACASE"/>
    <property type="match status" value="1"/>
</dbReference>
<gene>
    <name evidence="5" type="primary">LOC106463687</name>
</gene>
<feature type="domain" description="GH84" evidence="3">
    <location>
        <begin position="1"/>
        <end position="251"/>
    </location>
</feature>
<evidence type="ECO:0000313" key="4">
    <source>
        <dbReference type="Proteomes" id="UP000694941"/>
    </source>
</evidence>
<dbReference type="InterPro" id="IPR016181">
    <property type="entry name" value="Acyl_CoA_acyltransferase"/>
</dbReference>
<dbReference type="Proteomes" id="UP000694941">
    <property type="component" value="Unplaced"/>
</dbReference>
<evidence type="ECO:0000256" key="2">
    <source>
        <dbReference type="ARBA" id="ARBA00023295"/>
    </source>
</evidence>
<sequence length="851" mass="95492">MKRWGMNTYMYAPKDDFKHRAYWRELYTVEEAEYLTGLIQAAKENGVIFIYALSPGLDIGYSNPKEVACLKRKLEQVAQFGCNAFALLFDDIEPDISEADKELFQSFGHAQVSVTNEVYQHLSQPMFLFCPTEYSASRAVPDVRNSEYLNTIGSKLMPGIHILWTGPKVISKVISIESILELSEVLKRPPIIWDNLHANDYDQKRVFLGPYSGRSTDLIPNLHGVLTNPNCEYETNFIPIQTLAMWSKCNQDGKRELSTNDSVSADIKLETENENGSVEDVPSHLSPDTYHPSQALKVAIKEWLNEFYVSKNAYGRVVPGPFLPSPVPSCPPCPPSTLVNPCPPTPTINTCVGVTMTTSVPCQQVPFGGNPSNPLEGDPSAFQPLTNDLMNSLVSGNLPPLLQADTKNDVILEPMDCNPSPRSSECMQERITEKDKQEPENIVTSTVCTKDSGKPVDGTEEMITESTDISNSRKEEEVKQLTKDDVSLLVDLFYLPFGHGSHGLQLLQEFFFLKTNGHIVSEHRKKSHDKPQTPEIEEWYQRAAKFDDMTKNLSRLLMRLTFIPNRSLLYDLYPYLWDIKGVVSLLNSYLKWLGFSKGYKEAFMSGDQEPWLFRGGLTAELQRLLPLESVTDLFLYKPPEPPSAKVYTIRPYLTSDEAAVYEVCRKTCDDGLDGSDVFPDSPDLIGGKLVGAFLCISPEYCFVVEDEDGVCGYALAALDAQQFLKKTEIAWIPELCRKYPKPKKEDGNMLTPAEEIISGFHNYKTSVPDLVFKHHPSTLRMSLLPTVTDSSLPKRLLACVFSALKANGSHGVYCEVTVGDKNIMDFYFKLGFLEIALQGTSDDEIYLGRIF</sequence>
<organism evidence="4 5">
    <name type="scientific">Limulus polyphemus</name>
    <name type="common">Atlantic horseshoe crab</name>
    <dbReference type="NCBI Taxonomy" id="6850"/>
    <lineage>
        <taxon>Eukaryota</taxon>
        <taxon>Metazoa</taxon>
        <taxon>Ecdysozoa</taxon>
        <taxon>Arthropoda</taxon>
        <taxon>Chelicerata</taxon>
        <taxon>Merostomata</taxon>
        <taxon>Xiphosura</taxon>
        <taxon>Limulidae</taxon>
        <taxon>Limulus</taxon>
    </lineage>
</organism>
<dbReference type="Pfam" id="PF07555">
    <property type="entry name" value="NAGidase"/>
    <property type="match status" value="1"/>
</dbReference>
<dbReference type="InterPro" id="IPR017853">
    <property type="entry name" value="GH"/>
</dbReference>
<dbReference type="Gene3D" id="3.40.630.30">
    <property type="match status" value="1"/>
</dbReference>
<accession>A0ABM1BCG0</accession>
<dbReference type="PROSITE" id="PS52009">
    <property type="entry name" value="GH84"/>
    <property type="match status" value="1"/>
</dbReference>
<reference evidence="5" key="1">
    <citation type="submission" date="2025-08" db="UniProtKB">
        <authorList>
            <consortium name="RefSeq"/>
        </authorList>
    </citation>
    <scope>IDENTIFICATION</scope>
    <source>
        <tissue evidence="5">Muscle</tissue>
    </source>
</reference>
<dbReference type="InterPro" id="IPR011496">
    <property type="entry name" value="O-GlcNAcase_cat"/>
</dbReference>
<dbReference type="PANTHER" id="PTHR13170">
    <property type="entry name" value="O-GLCNACASE"/>
    <property type="match status" value="1"/>
</dbReference>
<dbReference type="SUPFAM" id="SSF55729">
    <property type="entry name" value="Acyl-CoA N-acyltransferases (Nat)"/>
    <property type="match status" value="1"/>
</dbReference>
<evidence type="ECO:0000256" key="1">
    <source>
        <dbReference type="ARBA" id="ARBA00022801"/>
    </source>
</evidence>
<proteinExistence type="predicted"/>
<dbReference type="InterPro" id="IPR051822">
    <property type="entry name" value="Glycosyl_Hydrolase_84"/>
</dbReference>
<keyword evidence="1" id="KW-0378">Hydrolase</keyword>
<dbReference type="Gene3D" id="3.20.20.80">
    <property type="entry name" value="Glycosidases"/>
    <property type="match status" value="1"/>
</dbReference>
<name>A0ABM1BCG0_LIMPO</name>
<protein>
    <submittedName>
        <fullName evidence="5">Protein O-GlcNAcase-like isoform X2</fullName>
    </submittedName>
</protein>
<dbReference type="Gene3D" id="1.20.58.240">
    <property type="entry name" value="STAT, domain 1"/>
    <property type="match status" value="1"/>
</dbReference>
<keyword evidence="2" id="KW-0326">Glycosidase</keyword>